<keyword evidence="2" id="KW-1185">Reference proteome</keyword>
<evidence type="ECO:0000313" key="2">
    <source>
        <dbReference type="Proteomes" id="UP001163798"/>
    </source>
</evidence>
<gene>
    <name evidence="1" type="ORF">GGU10DRAFT_258873</name>
</gene>
<dbReference type="EMBL" id="MU793251">
    <property type="protein sequence ID" value="KAJ3790236.1"/>
    <property type="molecule type" value="Genomic_DNA"/>
</dbReference>
<protein>
    <submittedName>
        <fullName evidence="1">Uncharacterized protein</fullName>
    </submittedName>
</protein>
<evidence type="ECO:0000313" key="1">
    <source>
        <dbReference type="EMBL" id="KAJ3790236.1"/>
    </source>
</evidence>
<sequence length="124" mass="13740">MTTSTKLGDDFLCVPKLDVSGKNWVIYKDRLRWSIDARGLLKHVDGTTPTIETSVTATDGTRSVSNADEVLEWKKGEAIVKQQIAGTIPDSLFIKHRSKGSAKELFDALAAEFERKSRMVSVDL</sequence>
<comment type="caution">
    <text evidence="1">The sequence shown here is derived from an EMBL/GenBank/DDBJ whole genome shotgun (WGS) entry which is preliminary data.</text>
</comment>
<dbReference type="AlphaFoldDB" id="A0AA38NSB3"/>
<feature type="non-terminal residue" evidence="1">
    <location>
        <position position="124"/>
    </location>
</feature>
<name>A0AA38NSB3_9AGAR</name>
<dbReference type="Proteomes" id="UP001163798">
    <property type="component" value="Unassembled WGS sequence"/>
</dbReference>
<organism evidence="1 2">
    <name type="scientific">Lentinula aff. detonsa</name>
    <dbReference type="NCBI Taxonomy" id="2804958"/>
    <lineage>
        <taxon>Eukaryota</taxon>
        <taxon>Fungi</taxon>
        <taxon>Dikarya</taxon>
        <taxon>Basidiomycota</taxon>
        <taxon>Agaricomycotina</taxon>
        <taxon>Agaricomycetes</taxon>
        <taxon>Agaricomycetidae</taxon>
        <taxon>Agaricales</taxon>
        <taxon>Marasmiineae</taxon>
        <taxon>Omphalotaceae</taxon>
        <taxon>Lentinula</taxon>
    </lineage>
</organism>
<reference evidence="1" key="1">
    <citation type="submission" date="2022-08" db="EMBL/GenBank/DDBJ databases">
        <authorList>
            <consortium name="DOE Joint Genome Institute"/>
            <person name="Min B."/>
            <person name="Riley R."/>
            <person name="Sierra-Patev S."/>
            <person name="Naranjo-Ortiz M."/>
            <person name="Looney B."/>
            <person name="Konkel Z."/>
            <person name="Slot J.C."/>
            <person name="Sakamoto Y."/>
            <person name="Steenwyk J.L."/>
            <person name="Rokas A."/>
            <person name="Carro J."/>
            <person name="Camarero S."/>
            <person name="Ferreira P."/>
            <person name="Molpeceres G."/>
            <person name="Ruiz-Duenas F.J."/>
            <person name="Serrano A."/>
            <person name="Henrissat B."/>
            <person name="Drula E."/>
            <person name="Hughes K.W."/>
            <person name="Mata J.L."/>
            <person name="Ishikawa N.K."/>
            <person name="Vargas-Isla R."/>
            <person name="Ushijima S."/>
            <person name="Smith C.A."/>
            <person name="Ahrendt S."/>
            <person name="Andreopoulos W."/>
            <person name="He G."/>
            <person name="Labutti K."/>
            <person name="Lipzen A."/>
            <person name="Ng V."/>
            <person name="Sandor L."/>
            <person name="Barry K."/>
            <person name="Martinez A.T."/>
            <person name="Xiao Y."/>
            <person name="Gibbons J.G."/>
            <person name="Terashima K."/>
            <person name="Hibbett D.S."/>
            <person name="Grigoriev I.V."/>
        </authorList>
    </citation>
    <scope>NUCLEOTIDE SEQUENCE</scope>
    <source>
        <strain evidence="1">TFB10291</strain>
    </source>
</reference>
<proteinExistence type="predicted"/>
<accession>A0AA38NSB3</accession>